<comment type="similarity">
    <text evidence="14 16">Belongs to the type III pantothenate kinase family.</text>
</comment>
<dbReference type="RefSeq" id="WP_136059638.1">
    <property type="nucleotide sequence ID" value="NZ_CAAHFH010000001.1"/>
</dbReference>
<dbReference type="EMBL" id="CAAHFH010000001">
    <property type="protein sequence ID" value="VGO18119.1"/>
    <property type="molecule type" value="Genomic_DNA"/>
</dbReference>
<dbReference type="AlphaFoldDB" id="A0A6C2UDZ5"/>
<accession>A0A6C2UDZ5</accession>
<keyword evidence="9 16" id="KW-0547">Nucleotide-binding</keyword>
<feature type="binding site" evidence="16">
    <location>
        <begin position="99"/>
        <end position="102"/>
    </location>
    <ligand>
        <name>substrate</name>
    </ligand>
</feature>
<gene>
    <name evidence="16 17" type="primary">coaX</name>
    <name evidence="17" type="ORF">SCARR_00170</name>
</gene>
<evidence type="ECO:0000313" key="18">
    <source>
        <dbReference type="Proteomes" id="UP000346198"/>
    </source>
</evidence>
<evidence type="ECO:0000256" key="2">
    <source>
        <dbReference type="ARBA" id="ARBA00001958"/>
    </source>
</evidence>
<keyword evidence="10 16" id="KW-0418">Kinase</keyword>
<evidence type="ECO:0000256" key="3">
    <source>
        <dbReference type="ARBA" id="ARBA00004496"/>
    </source>
</evidence>
<feature type="binding site" evidence="16">
    <location>
        <position position="121"/>
    </location>
    <ligand>
        <name>K(+)</name>
        <dbReference type="ChEBI" id="CHEBI:29103"/>
    </ligand>
</feature>
<evidence type="ECO:0000256" key="9">
    <source>
        <dbReference type="ARBA" id="ARBA00022741"/>
    </source>
</evidence>
<evidence type="ECO:0000256" key="7">
    <source>
        <dbReference type="ARBA" id="ARBA00022490"/>
    </source>
</evidence>
<evidence type="ECO:0000256" key="5">
    <source>
        <dbReference type="ARBA" id="ARBA00011738"/>
    </source>
</evidence>
<evidence type="ECO:0000256" key="6">
    <source>
        <dbReference type="ARBA" id="ARBA00012102"/>
    </source>
</evidence>
<dbReference type="CDD" id="cd24015">
    <property type="entry name" value="ASKHA_NBD_PanK-III"/>
    <property type="match status" value="1"/>
</dbReference>
<dbReference type="SUPFAM" id="SSF53067">
    <property type="entry name" value="Actin-like ATPase domain"/>
    <property type="match status" value="2"/>
</dbReference>
<evidence type="ECO:0000256" key="13">
    <source>
        <dbReference type="ARBA" id="ARBA00022993"/>
    </source>
</evidence>
<comment type="cofactor">
    <cofactor evidence="2">
        <name>K(+)</name>
        <dbReference type="ChEBI" id="CHEBI:29103"/>
    </cofactor>
</comment>
<keyword evidence="12 16" id="KW-0630">Potassium</keyword>
<reference evidence="17 18" key="1">
    <citation type="submission" date="2019-04" db="EMBL/GenBank/DDBJ databases">
        <authorList>
            <person name="Van Vliet M D."/>
        </authorList>
    </citation>
    <scope>NUCLEOTIDE SEQUENCE [LARGE SCALE GENOMIC DNA]</scope>
    <source>
        <strain evidence="17 18">F21</strain>
    </source>
</reference>
<evidence type="ECO:0000256" key="10">
    <source>
        <dbReference type="ARBA" id="ARBA00022777"/>
    </source>
</evidence>
<comment type="function">
    <text evidence="16">Catalyzes the phosphorylation of pantothenate (Pan), the first step in CoA biosynthesis.</text>
</comment>
<dbReference type="GO" id="GO:0005524">
    <property type="term" value="F:ATP binding"/>
    <property type="evidence" value="ECO:0007669"/>
    <property type="project" value="UniProtKB-UniRule"/>
</dbReference>
<comment type="catalytic activity">
    <reaction evidence="1 16">
        <text>(R)-pantothenate + ATP = (R)-4'-phosphopantothenate + ADP + H(+)</text>
        <dbReference type="Rhea" id="RHEA:16373"/>
        <dbReference type="ChEBI" id="CHEBI:10986"/>
        <dbReference type="ChEBI" id="CHEBI:15378"/>
        <dbReference type="ChEBI" id="CHEBI:29032"/>
        <dbReference type="ChEBI" id="CHEBI:30616"/>
        <dbReference type="ChEBI" id="CHEBI:456216"/>
        <dbReference type="EC" id="2.7.1.33"/>
    </reaction>
</comment>
<sequence>MNSILVVDIGNTSTSIGYCRKGKVSGVGRCKSRFKSLDDVLPLITVKRVVAVVIASVVPPVNARWKKACKAAGLPVPLFVSHKLELGVPVDYPKPEKIGADRLANAAASAKLFGTPSVVCDFGTALTFDVIDGTRGYIGGIICPGLPLMFDYLAEKTALLPHVAPSKTKAVVGRSTKQAMQIGARLGYRGMVREILQSLEMDFGVEKLPVCCTGGYAGWIFKDWDVEAVIDPKLTLKGLGIIGELNC</sequence>
<feature type="binding site" evidence="16">
    <location>
        <position position="124"/>
    </location>
    <ligand>
        <name>ATP</name>
        <dbReference type="ChEBI" id="CHEBI:30616"/>
    </ligand>
</feature>
<evidence type="ECO:0000256" key="8">
    <source>
        <dbReference type="ARBA" id="ARBA00022679"/>
    </source>
</evidence>
<dbReference type="UniPathway" id="UPA00241">
    <property type="reaction ID" value="UER00352"/>
</dbReference>
<keyword evidence="7 16" id="KW-0963">Cytoplasm</keyword>
<evidence type="ECO:0000256" key="15">
    <source>
        <dbReference type="ARBA" id="ARBA00040883"/>
    </source>
</evidence>
<dbReference type="GO" id="GO:0005737">
    <property type="term" value="C:cytoplasm"/>
    <property type="evidence" value="ECO:0007669"/>
    <property type="project" value="UniProtKB-SubCell"/>
</dbReference>
<dbReference type="InterPro" id="IPR043129">
    <property type="entry name" value="ATPase_NBD"/>
</dbReference>
<dbReference type="NCBIfam" id="TIGR00671">
    <property type="entry name" value="baf"/>
    <property type="match status" value="1"/>
</dbReference>
<feature type="binding site" evidence="16">
    <location>
        <position position="92"/>
    </location>
    <ligand>
        <name>substrate</name>
    </ligand>
</feature>
<keyword evidence="13 16" id="KW-0173">Coenzyme A biosynthesis</keyword>
<keyword evidence="16" id="KW-0479">Metal-binding</keyword>
<evidence type="ECO:0000256" key="1">
    <source>
        <dbReference type="ARBA" id="ARBA00001206"/>
    </source>
</evidence>
<dbReference type="EC" id="2.7.1.33" evidence="6 16"/>
<evidence type="ECO:0000256" key="12">
    <source>
        <dbReference type="ARBA" id="ARBA00022958"/>
    </source>
</evidence>
<dbReference type="Pfam" id="PF03309">
    <property type="entry name" value="Pan_kinase"/>
    <property type="match status" value="1"/>
</dbReference>
<dbReference type="PANTHER" id="PTHR34265:SF1">
    <property type="entry name" value="TYPE III PANTOTHENATE KINASE"/>
    <property type="match status" value="1"/>
</dbReference>
<evidence type="ECO:0000313" key="17">
    <source>
        <dbReference type="EMBL" id="VGO18119.1"/>
    </source>
</evidence>
<name>A0A6C2UDZ5_9BACT</name>
<dbReference type="HAMAP" id="MF_01274">
    <property type="entry name" value="Pantothen_kinase_3"/>
    <property type="match status" value="1"/>
</dbReference>
<dbReference type="PANTHER" id="PTHR34265">
    <property type="entry name" value="TYPE III PANTOTHENATE KINASE"/>
    <property type="match status" value="1"/>
</dbReference>
<keyword evidence="8 16" id="KW-0808">Transferase</keyword>
<dbReference type="Proteomes" id="UP000346198">
    <property type="component" value="Unassembled WGS sequence"/>
</dbReference>
<evidence type="ECO:0000256" key="14">
    <source>
        <dbReference type="ARBA" id="ARBA00038036"/>
    </source>
</evidence>
<feature type="binding site" evidence="16">
    <location>
        <position position="176"/>
    </location>
    <ligand>
        <name>substrate</name>
    </ligand>
</feature>
<comment type="subcellular location">
    <subcellularLocation>
        <location evidence="3 16">Cytoplasm</location>
    </subcellularLocation>
</comment>
<dbReference type="InterPro" id="IPR004619">
    <property type="entry name" value="Type_III_PanK"/>
</dbReference>
<evidence type="ECO:0000256" key="11">
    <source>
        <dbReference type="ARBA" id="ARBA00022840"/>
    </source>
</evidence>
<keyword evidence="11 16" id="KW-0067">ATP-binding</keyword>
<evidence type="ECO:0000256" key="4">
    <source>
        <dbReference type="ARBA" id="ARBA00005225"/>
    </source>
</evidence>
<dbReference type="Gene3D" id="3.30.420.40">
    <property type="match status" value="2"/>
</dbReference>
<comment type="subunit">
    <text evidence="5 16">Homodimer.</text>
</comment>
<comment type="cofactor">
    <cofactor evidence="16">
        <name>NH4(+)</name>
        <dbReference type="ChEBI" id="CHEBI:28938"/>
    </cofactor>
    <cofactor evidence="16">
        <name>K(+)</name>
        <dbReference type="ChEBI" id="CHEBI:29103"/>
    </cofactor>
    <text evidence="16">A monovalent cation. Ammonium or potassium.</text>
</comment>
<dbReference type="GO" id="GO:0046872">
    <property type="term" value="F:metal ion binding"/>
    <property type="evidence" value="ECO:0007669"/>
    <property type="project" value="UniProtKB-KW"/>
</dbReference>
<evidence type="ECO:0000256" key="16">
    <source>
        <dbReference type="HAMAP-Rule" id="MF_01274"/>
    </source>
</evidence>
<organism evidence="17 18">
    <name type="scientific">Pontiella sulfatireligans</name>
    <dbReference type="NCBI Taxonomy" id="2750658"/>
    <lineage>
        <taxon>Bacteria</taxon>
        <taxon>Pseudomonadati</taxon>
        <taxon>Kiritimatiellota</taxon>
        <taxon>Kiritimatiellia</taxon>
        <taxon>Kiritimatiellales</taxon>
        <taxon>Pontiellaceae</taxon>
        <taxon>Pontiella</taxon>
    </lineage>
</organism>
<dbReference type="GO" id="GO:0015937">
    <property type="term" value="P:coenzyme A biosynthetic process"/>
    <property type="evidence" value="ECO:0007669"/>
    <property type="project" value="UniProtKB-UniRule"/>
</dbReference>
<feature type="active site" description="Proton acceptor" evidence="16">
    <location>
        <position position="101"/>
    </location>
</feature>
<dbReference type="GO" id="GO:0004594">
    <property type="term" value="F:pantothenate kinase activity"/>
    <property type="evidence" value="ECO:0007669"/>
    <property type="project" value="UniProtKB-UniRule"/>
</dbReference>
<comment type="pathway">
    <text evidence="4 16">Cofactor biosynthesis; coenzyme A biosynthesis; CoA from (R)-pantothenate: step 1/5.</text>
</comment>
<keyword evidence="18" id="KW-1185">Reference proteome</keyword>
<feature type="binding site" evidence="16">
    <location>
        <begin position="8"/>
        <end position="15"/>
    </location>
    <ligand>
        <name>ATP</name>
        <dbReference type="ChEBI" id="CHEBI:30616"/>
    </ligand>
</feature>
<protein>
    <recommendedName>
        <fullName evidence="15 16">Type III pantothenate kinase</fullName>
        <ecNumber evidence="6 16">2.7.1.33</ecNumber>
    </recommendedName>
    <alternativeName>
        <fullName evidence="16">PanK-III</fullName>
    </alternativeName>
    <alternativeName>
        <fullName evidence="16">Pantothenic acid kinase</fullName>
    </alternativeName>
</protein>
<proteinExistence type="inferred from homology"/>